<accession>A0A540MAA0</accession>
<keyword evidence="2" id="KW-1185">Reference proteome</keyword>
<sequence>MINSVFKDELLVYTKDTYVDDAVKESLQKDVMLSFPSAVNHEEENVDREKAGIREVVEPREDEGWTTVVPKLKNKVDKKRNGELVVDDAILKNVGKKVGNVSKCKWIPRVGLVPKLGKT</sequence>
<evidence type="ECO:0000313" key="1">
    <source>
        <dbReference type="EMBL" id="TQD95399.1"/>
    </source>
</evidence>
<dbReference type="EMBL" id="VIEB01000316">
    <property type="protein sequence ID" value="TQD95399.1"/>
    <property type="molecule type" value="Genomic_DNA"/>
</dbReference>
<dbReference type="AlphaFoldDB" id="A0A540MAA0"/>
<dbReference type="Proteomes" id="UP000315295">
    <property type="component" value="Unassembled WGS sequence"/>
</dbReference>
<gene>
    <name evidence="1" type="ORF">C1H46_018994</name>
</gene>
<comment type="caution">
    <text evidence="1">The sequence shown here is derived from an EMBL/GenBank/DDBJ whole genome shotgun (WGS) entry which is preliminary data.</text>
</comment>
<proteinExistence type="predicted"/>
<reference evidence="1 2" key="1">
    <citation type="journal article" date="2019" name="G3 (Bethesda)">
        <title>Sequencing of a Wild Apple (Malus baccata) Genome Unravels the Differences Between Cultivated and Wild Apple Species Regarding Disease Resistance and Cold Tolerance.</title>
        <authorList>
            <person name="Chen X."/>
        </authorList>
    </citation>
    <scope>NUCLEOTIDE SEQUENCE [LARGE SCALE GENOMIC DNA]</scope>
    <source>
        <strain evidence="2">cv. Shandingzi</strain>
        <tissue evidence="1">Leaves</tissue>
    </source>
</reference>
<name>A0A540MAA0_MALBA</name>
<protein>
    <submittedName>
        <fullName evidence="1">Uncharacterized protein</fullName>
    </submittedName>
</protein>
<evidence type="ECO:0000313" key="2">
    <source>
        <dbReference type="Proteomes" id="UP000315295"/>
    </source>
</evidence>
<organism evidence="1 2">
    <name type="scientific">Malus baccata</name>
    <name type="common">Siberian crab apple</name>
    <name type="synonym">Pyrus baccata</name>
    <dbReference type="NCBI Taxonomy" id="106549"/>
    <lineage>
        <taxon>Eukaryota</taxon>
        <taxon>Viridiplantae</taxon>
        <taxon>Streptophyta</taxon>
        <taxon>Embryophyta</taxon>
        <taxon>Tracheophyta</taxon>
        <taxon>Spermatophyta</taxon>
        <taxon>Magnoliopsida</taxon>
        <taxon>eudicotyledons</taxon>
        <taxon>Gunneridae</taxon>
        <taxon>Pentapetalae</taxon>
        <taxon>rosids</taxon>
        <taxon>fabids</taxon>
        <taxon>Rosales</taxon>
        <taxon>Rosaceae</taxon>
        <taxon>Amygdaloideae</taxon>
        <taxon>Maleae</taxon>
        <taxon>Malus</taxon>
    </lineage>
</organism>